<feature type="transmembrane region" description="Helical" evidence="1">
    <location>
        <begin position="12"/>
        <end position="32"/>
    </location>
</feature>
<sequence length="142" mass="16775">MKKTKLRWVGSFIVVLFIVVAIGAIILYNHFFPMAESIQYPSIETISAIEITNNNLEKKYTDNETIETISQYFLNAKATRTLSISDNPTKEEYYIVNIIAEDDSRLYKSYIYKENSKWYIEQPYWGVYRIDKDMLPFLENDN</sequence>
<keyword evidence="1" id="KW-0472">Membrane</keyword>
<dbReference type="EMBL" id="SMAL01000003">
    <property type="protein sequence ID" value="TCT15620.1"/>
    <property type="molecule type" value="Genomic_DNA"/>
</dbReference>
<evidence type="ECO:0000259" key="2">
    <source>
        <dbReference type="Pfam" id="PF17225"/>
    </source>
</evidence>
<dbReference type="InterPro" id="IPR033782">
    <property type="entry name" value="DUF5301"/>
</dbReference>
<dbReference type="RefSeq" id="WP_132251462.1">
    <property type="nucleotide sequence ID" value="NZ_SMAL01000003.1"/>
</dbReference>
<protein>
    <submittedName>
        <fullName evidence="3">Uncharacterized protein DUF5300</fullName>
    </submittedName>
</protein>
<dbReference type="Pfam" id="PF17225">
    <property type="entry name" value="DUF5301"/>
    <property type="match status" value="1"/>
</dbReference>
<proteinExistence type="predicted"/>
<dbReference type="Gene3D" id="2.60.40.4250">
    <property type="match status" value="1"/>
</dbReference>
<evidence type="ECO:0000313" key="4">
    <source>
        <dbReference type="Proteomes" id="UP000294902"/>
    </source>
</evidence>
<dbReference type="AlphaFoldDB" id="A0A4V2V0E8"/>
<accession>A0A4V2V0E8</accession>
<keyword evidence="1" id="KW-1133">Transmembrane helix</keyword>
<feature type="domain" description="DUF5301" evidence="2">
    <location>
        <begin position="35"/>
        <end position="128"/>
    </location>
</feature>
<evidence type="ECO:0000313" key="3">
    <source>
        <dbReference type="EMBL" id="TCT15620.1"/>
    </source>
</evidence>
<reference evidence="3 4" key="1">
    <citation type="submission" date="2019-03" db="EMBL/GenBank/DDBJ databases">
        <title>Genomic Encyclopedia of Type Strains, Phase IV (KMG-IV): sequencing the most valuable type-strain genomes for metagenomic binning, comparative biology and taxonomic classification.</title>
        <authorList>
            <person name="Goeker M."/>
        </authorList>
    </citation>
    <scope>NUCLEOTIDE SEQUENCE [LARGE SCALE GENOMIC DNA]</scope>
    <source>
        <strain evidence="3 4">DSM 24629</strain>
    </source>
</reference>
<gene>
    <name evidence="3" type="ORF">EDC18_103328</name>
</gene>
<dbReference type="OrthoDB" id="2220779at2"/>
<name>A0A4V2V0E8_9FIRM</name>
<comment type="caution">
    <text evidence="3">The sequence shown here is derived from an EMBL/GenBank/DDBJ whole genome shotgun (WGS) entry which is preliminary data.</text>
</comment>
<keyword evidence="4" id="KW-1185">Reference proteome</keyword>
<evidence type="ECO:0000256" key="1">
    <source>
        <dbReference type="SAM" id="Phobius"/>
    </source>
</evidence>
<dbReference type="Proteomes" id="UP000294902">
    <property type="component" value="Unassembled WGS sequence"/>
</dbReference>
<organism evidence="3 4">
    <name type="scientific">Natranaerovirga pectinivora</name>
    <dbReference type="NCBI Taxonomy" id="682400"/>
    <lineage>
        <taxon>Bacteria</taxon>
        <taxon>Bacillati</taxon>
        <taxon>Bacillota</taxon>
        <taxon>Clostridia</taxon>
        <taxon>Lachnospirales</taxon>
        <taxon>Natranaerovirgaceae</taxon>
        <taxon>Natranaerovirga</taxon>
    </lineage>
</organism>
<keyword evidence="1" id="KW-0812">Transmembrane</keyword>